<name>A0A1Y0ESJ0_9BURK</name>
<dbReference type="OrthoDB" id="9788263at2"/>
<sequence length="550" mass="59739">MPRSSELLYPQREPVTPRPAATVLLLRDGEQGLEVLMTRRSLTASFTPGAYVFPGGALDATDGQAQDVARHRPGQVGAALTDAVAALRESFEEVGLLLAEDAEGIAISAAQASTLDRSAPLLPQLRERGWRLSAQRVHVLARWITDRDMPKRFDVGFLVAPAPVDQTPQADEQEQFDPVWVNPSQALARHAEGTFSMIFPTIRTLQRLAAYATVQHVLDACDSEQPLWVSSPRGGHLKDKVERFMESDPAYGELALTCPDGQLQHRLDWQSLTPVSLTQGVRRLTAPNPGIMTGPGTNTYLIGRPETGFAVIDPGPNDPVHLQRIHDATGGDIRVILCTHSHLDHSPGAAPLQALCANRPEVLGLPSAPTANAMHPPFHPDRTLQHGELITLSGKVDGAPHHYTLEALFTPGHAANHLCFVLREDGLLVSGDHVLNGSTTIVSPPDGNMDHYLDSLDLLAEACVRWQIGYILPAHGHVLGFANKAIAHLKAHRLAREAKVAAAMRALPEGSLQDWVAHAYQDTPQALWPIAARSLQAHVDRIRRLEAQTA</sequence>
<evidence type="ECO:0000259" key="1">
    <source>
        <dbReference type="PROSITE" id="PS51462"/>
    </source>
</evidence>
<evidence type="ECO:0000313" key="2">
    <source>
        <dbReference type="EMBL" id="ARU06259.1"/>
    </source>
</evidence>
<dbReference type="Gene3D" id="1.10.10.10">
    <property type="entry name" value="Winged helix-like DNA-binding domain superfamily/Winged helix DNA-binding domain"/>
    <property type="match status" value="1"/>
</dbReference>
<dbReference type="Proteomes" id="UP000196138">
    <property type="component" value="Chromosome"/>
</dbReference>
<dbReference type="AlphaFoldDB" id="A0A1Y0ESJ0"/>
<dbReference type="EMBL" id="CP021455">
    <property type="protein sequence ID" value="ARU06259.1"/>
    <property type="molecule type" value="Genomic_DNA"/>
</dbReference>
<dbReference type="Pfam" id="PF17778">
    <property type="entry name" value="WHD_BLACT"/>
    <property type="match status" value="1"/>
</dbReference>
<dbReference type="CDD" id="cd16278">
    <property type="entry name" value="metallo-hydrolase-like_MBL-fold"/>
    <property type="match status" value="1"/>
</dbReference>
<reference evidence="2 3" key="1">
    <citation type="submission" date="2017-05" db="EMBL/GenBank/DDBJ databases">
        <authorList>
            <person name="Song R."/>
            <person name="Chenine A.L."/>
            <person name="Ruprecht R.M."/>
        </authorList>
    </citation>
    <scope>NUCLEOTIDE SEQUENCE [LARGE SCALE GENOMIC DNA]</scope>
    <source>
        <strain evidence="2 3">DSM 26136</strain>
    </source>
</reference>
<dbReference type="InterPro" id="IPR050662">
    <property type="entry name" value="Sec-metab_biosynth-thioest"/>
</dbReference>
<dbReference type="SUPFAM" id="SSF56281">
    <property type="entry name" value="Metallo-hydrolase/oxidoreductase"/>
    <property type="match status" value="1"/>
</dbReference>
<dbReference type="InterPro" id="IPR000086">
    <property type="entry name" value="NUDIX_hydrolase_dom"/>
</dbReference>
<dbReference type="Gene3D" id="3.60.15.10">
    <property type="entry name" value="Ribonuclease Z/Hydroxyacylglutathione hydrolase-like"/>
    <property type="match status" value="1"/>
</dbReference>
<dbReference type="InterPro" id="IPR015797">
    <property type="entry name" value="NUDIX_hydrolase-like_dom_sf"/>
</dbReference>
<keyword evidence="3" id="KW-1185">Reference proteome</keyword>
<keyword evidence="2" id="KW-0378">Hydrolase</keyword>
<organism evidence="2 3">
    <name type="scientific">Comamonas serinivorans</name>
    <dbReference type="NCBI Taxonomy" id="1082851"/>
    <lineage>
        <taxon>Bacteria</taxon>
        <taxon>Pseudomonadati</taxon>
        <taxon>Pseudomonadota</taxon>
        <taxon>Betaproteobacteria</taxon>
        <taxon>Burkholderiales</taxon>
        <taxon>Comamonadaceae</taxon>
        <taxon>Comamonas</taxon>
    </lineage>
</organism>
<dbReference type="InterPro" id="IPR041516">
    <property type="entry name" value="LACTB2_WH"/>
</dbReference>
<dbReference type="SUPFAM" id="SSF55811">
    <property type="entry name" value="Nudix"/>
    <property type="match status" value="1"/>
</dbReference>
<dbReference type="InterPro" id="IPR001279">
    <property type="entry name" value="Metallo-B-lactamas"/>
</dbReference>
<protein>
    <submittedName>
        <fullName evidence="2">MBL fold metallo-hydrolase</fullName>
    </submittedName>
</protein>
<dbReference type="KEGG" id="cser:CCO03_17665"/>
<accession>A0A1Y0ESJ0</accession>
<evidence type="ECO:0000313" key="3">
    <source>
        <dbReference type="Proteomes" id="UP000196138"/>
    </source>
</evidence>
<feature type="domain" description="Nudix hydrolase" evidence="1">
    <location>
        <begin position="16"/>
        <end position="203"/>
    </location>
</feature>
<dbReference type="CDD" id="cd18870">
    <property type="entry name" value="NUDIX_AcylCoAdiphos_Nudt19"/>
    <property type="match status" value="1"/>
</dbReference>
<dbReference type="InterPro" id="IPR036866">
    <property type="entry name" value="RibonucZ/Hydroxyglut_hydro"/>
</dbReference>
<dbReference type="InterPro" id="IPR036388">
    <property type="entry name" value="WH-like_DNA-bd_sf"/>
</dbReference>
<dbReference type="GO" id="GO:0016787">
    <property type="term" value="F:hydrolase activity"/>
    <property type="evidence" value="ECO:0007669"/>
    <property type="project" value="UniProtKB-KW"/>
</dbReference>
<dbReference type="PROSITE" id="PS51462">
    <property type="entry name" value="NUDIX"/>
    <property type="match status" value="1"/>
</dbReference>
<dbReference type="PANTHER" id="PTHR23131:SF0">
    <property type="entry name" value="ENDORIBONUCLEASE LACTB2"/>
    <property type="match status" value="1"/>
</dbReference>
<dbReference type="SMART" id="SM00849">
    <property type="entry name" value="Lactamase_B"/>
    <property type="match status" value="1"/>
</dbReference>
<dbReference type="Gene3D" id="3.90.79.10">
    <property type="entry name" value="Nucleoside Triphosphate Pyrophosphohydrolase"/>
    <property type="match status" value="1"/>
</dbReference>
<dbReference type="Pfam" id="PF00753">
    <property type="entry name" value="Lactamase_B"/>
    <property type="match status" value="1"/>
</dbReference>
<gene>
    <name evidence="2" type="ORF">CCO03_17665</name>
</gene>
<dbReference type="PANTHER" id="PTHR23131">
    <property type="entry name" value="ENDORIBONUCLEASE LACTB2"/>
    <property type="match status" value="1"/>
</dbReference>
<dbReference type="RefSeq" id="WP_087283226.1">
    <property type="nucleotide sequence ID" value="NZ_CP021455.1"/>
</dbReference>
<proteinExistence type="predicted"/>